<dbReference type="PANTHER" id="PTHR43537:SF44">
    <property type="entry name" value="GNTR FAMILY REGULATORY PROTEIN"/>
    <property type="match status" value="1"/>
</dbReference>
<gene>
    <name evidence="5" type="ORF">AS888_01545</name>
</gene>
<sequence>MQNRSEELVHELGRKIVNGEYLPGEILPKAEVLSEMHGVSRTVVREALKGLATRKLIRSNQRSGTSVLPRAMWQWWDIDVLTWIIEDENNSDFILHLTDVRLGLEPMAAALAAKRATDQDHVKIKACFEKLEQSVGDERAWAKADFEFHQSILHASYNDLMIGTIQSLHKALIISREKTFHAVKEYADPTFDSPTKEVLDRHRAIYEAVLARDEDLARQKMTDLILRVKRLLEEIYVS</sequence>
<evidence type="ECO:0000256" key="1">
    <source>
        <dbReference type="ARBA" id="ARBA00023015"/>
    </source>
</evidence>
<comment type="caution">
    <text evidence="5">The sequence shown here is derived from an EMBL/GenBank/DDBJ whole genome shotgun (WGS) entry which is preliminary data.</text>
</comment>
<keyword evidence="6" id="KW-1185">Reference proteome</keyword>
<keyword evidence="1" id="KW-0805">Transcription regulation</keyword>
<proteinExistence type="predicted"/>
<dbReference type="GO" id="GO:0003700">
    <property type="term" value="F:DNA-binding transcription factor activity"/>
    <property type="evidence" value="ECO:0007669"/>
    <property type="project" value="InterPro"/>
</dbReference>
<dbReference type="SMART" id="SM00895">
    <property type="entry name" value="FCD"/>
    <property type="match status" value="1"/>
</dbReference>
<dbReference type="CDD" id="cd07377">
    <property type="entry name" value="WHTH_GntR"/>
    <property type="match status" value="1"/>
</dbReference>
<dbReference type="SMART" id="SM00345">
    <property type="entry name" value="HTH_GNTR"/>
    <property type="match status" value="1"/>
</dbReference>
<name>A0A109MSC6_9BACI</name>
<accession>A0A109MSC6</accession>
<dbReference type="SUPFAM" id="SSF48008">
    <property type="entry name" value="GntR ligand-binding domain-like"/>
    <property type="match status" value="1"/>
</dbReference>
<dbReference type="InterPro" id="IPR000524">
    <property type="entry name" value="Tscrpt_reg_HTH_GntR"/>
</dbReference>
<reference evidence="5 6" key="1">
    <citation type="submission" date="2015-11" db="EMBL/GenBank/DDBJ databases">
        <title>Genome Sequence of Bacillus simplex strain VanAntwerpen2.</title>
        <authorList>
            <person name="Couger M.B."/>
        </authorList>
    </citation>
    <scope>NUCLEOTIDE SEQUENCE [LARGE SCALE GENOMIC DNA]</scope>
    <source>
        <strain evidence="5 6">VanAntwerpen02</strain>
    </source>
</reference>
<dbReference type="RefSeq" id="WP_061144192.1">
    <property type="nucleotide sequence ID" value="NZ_LNNH01000055.1"/>
</dbReference>
<keyword evidence="2" id="KW-0238">DNA-binding</keyword>
<dbReference type="Gene3D" id="1.10.10.10">
    <property type="entry name" value="Winged helix-like DNA-binding domain superfamily/Winged helix DNA-binding domain"/>
    <property type="match status" value="1"/>
</dbReference>
<dbReference type="GO" id="GO:0003677">
    <property type="term" value="F:DNA binding"/>
    <property type="evidence" value="ECO:0007669"/>
    <property type="project" value="UniProtKB-KW"/>
</dbReference>
<dbReference type="AlphaFoldDB" id="A0A109MSC6"/>
<evidence type="ECO:0000256" key="2">
    <source>
        <dbReference type="ARBA" id="ARBA00023125"/>
    </source>
</evidence>
<dbReference type="InterPro" id="IPR036390">
    <property type="entry name" value="WH_DNA-bd_sf"/>
</dbReference>
<dbReference type="PRINTS" id="PR00035">
    <property type="entry name" value="HTHGNTR"/>
</dbReference>
<evidence type="ECO:0000313" key="6">
    <source>
        <dbReference type="Proteomes" id="UP000064189"/>
    </source>
</evidence>
<evidence type="ECO:0000259" key="4">
    <source>
        <dbReference type="PROSITE" id="PS50949"/>
    </source>
</evidence>
<keyword evidence="3" id="KW-0804">Transcription</keyword>
<dbReference type="EMBL" id="LNNH01000055">
    <property type="protein sequence ID" value="KWW11248.1"/>
    <property type="molecule type" value="Genomic_DNA"/>
</dbReference>
<dbReference type="PANTHER" id="PTHR43537">
    <property type="entry name" value="TRANSCRIPTIONAL REGULATOR, GNTR FAMILY"/>
    <property type="match status" value="1"/>
</dbReference>
<dbReference type="SUPFAM" id="SSF46785">
    <property type="entry name" value="Winged helix' DNA-binding domain"/>
    <property type="match status" value="1"/>
</dbReference>
<dbReference type="InterPro" id="IPR011711">
    <property type="entry name" value="GntR_C"/>
</dbReference>
<dbReference type="PROSITE" id="PS50949">
    <property type="entry name" value="HTH_GNTR"/>
    <property type="match status" value="1"/>
</dbReference>
<protein>
    <recommendedName>
        <fullName evidence="4">HTH gntR-type domain-containing protein</fullName>
    </recommendedName>
</protein>
<dbReference type="Proteomes" id="UP000064189">
    <property type="component" value="Unassembled WGS sequence"/>
</dbReference>
<feature type="domain" description="HTH gntR-type" evidence="4">
    <location>
        <begin position="2"/>
        <end position="70"/>
    </location>
</feature>
<dbReference type="InterPro" id="IPR036388">
    <property type="entry name" value="WH-like_DNA-bd_sf"/>
</dbReference>
<evidence type="ECO:0000256" key="3">
    <source>
        <dbReference type="ARBA" id="ARBA00023163"/>
    </source>
</evidence>
<evidence type="ECO:0000313" key="5">
    <source>
        <dbReference type="EMBL" id="KWW11248.1"/>
    </source>
</evidence>
<dbReference type="Pfam" id="PF00392">
    <property type="entry name" value="GntR"/>
    <property type="match status" value="1"/>
</dbReference>
<dbReference type="Gene3D" id="1.20.120.530">
    <property type="entry name" value="GntR ligand-binding domain-like"/>
    <property type="match status" value="1"/>
</dbReference>
<dbReference type="Pfam" id="PF07729">
    <property type="entry name" value="FCD"/>
    <property type="match status" value="1"/>
</dbReference>
<organism evidence="5 6">
    <name type="scientific">Peribacillus simplex</name>
    <dbReference type="NCBI Taxonomy" id="1478"/>
    <lineage>
        <taxon>Bacteria</taxon>
        <taxon>Bacillati</taxon>
        <taxon>Bacillota</taxon>
        <taxon>Bacilli</taxon>
        <taxon>Bacillales</taxon>
        <taxon>Bacillaceae</taxon>
        <taxon>Peribacillus</taxon>
    </lineage>
</organism>
<dbReference type="InterPro" id="IPR008920">
    <property type="entry name" value="TF_FadR/GntR_C"/>
</dbReference>